<keyword evidence="2" id="KW-0812">Transmembrane</keyword>
<keyword evidence="1" id="KW-0378">Hydrolase</keyword>
<organism evidence="4 5">
    <name type="scientific">Leptospira weilii str. 2006001853</name>
    <dbReference type="NCBI Taxonomy" id="1001589"/>
    <lineage>
        <taxon>Bacteria</taxon>
        <taxon>Pseudomonadati</taxon>
        <taxon>Spirochaetota</taxon>
        <taxon>Spirochaetia</taxon>
        <taxon>Leptospirales</taxon>
        <taxon>Leptospiraceae</taxon>
        <taxon>Leptospira</taxon>
    </lineage>
</organism>
<dbReference type="Pfam" id="PF16927">
    <property type="entry name" value="HisKA_7TM"/>
    <property type="match status" value="1"/>
</dbReference>
<sequence length="579" mass="66120">MNYYLFFPMAAFIANTMFIAFVYARRTGNPIIRSYLFYTIALNAWLFTYAFEWSFPPTPWMTWAFKILSITWLPLGALYLEFVFTLLNKKPGILLWLFRIGTLISYLITLSTDWIIQGNIHYYWGNESEPGPLYFFVIFNFVALPALIGLGILTKSFFVSGRDQKKQTGLAILGSMFAIFLSFYSEIIQVDNRGRMLSMPLAPIGIVIQSFLIFIAITRYGFLRINLEGLAADLFRDIHDGMILVKRDRSLFFMNESAIKILGISNSIPSHFYPSDFLKGYQESPGYLSKEYEPIFNTNCRGVELTRSSIELTGKENGYLFILRDITEKIEYREKIERFYSDFNKDLEIAKIAQTSAISTIFPESSKYKFYSHFQPFELVGGDFLRALERSDGKLDILFADVSGHGISSAMVAGMLSISFQLLIETNPTPKKALENIQSLLLNAVLNHHVSAIYISFDPDTKTLEYSYAGHHPILVFREGEIIPLRGVGRILLITPDTELNNYTFQLKKGDILFLYSDCLFEVRNPEGEILGYENFMLKVNEISVYTPVNILKTCIGQALAFGNGKLTDDLTILILEIF</sequence>
<evidence type="ECO:0000259" key="3">
    <source>
        <dbReference type="SMART" id="SM00331"/>
    </source>
</evidence>
<protein>
    <submittedName>
        <fullName evidence="4">Stage II sporulation protein E</fullName>
    </submittedName>
</protein>
<feature type="transmembrane region" description="Helical" evidence="2">
    <location>
        <begin position="35"/>
        <end position="51"/>
    </location>
</feature>
<keyword evidence="2" id="KW-1133">Transmembrane helix</keyword>
<dbReference type="RefSeq" id="WP_002621237.1">
    <property type="nucleotide sequence ID" value="NZ_AFLV02000023.1"/>
</dbReference>
<name>A0A828Z573_9LEPT</name>
<feature type="transmembrane region" description="Helical" evidence="2">
    <location>
        <begin position="136"/>
        <end position="158"/>
    </location>
</feature>
<dbReference type="EMBL" id="AFLV02000023">
    <property type="protein sequence ID" value="EKR65062.1"/>
    <property type="molecule type" value="Genomic_DNA"/>
</dbReference>
<dbReference type="Proteomes" id="UP000001338">
    <property type="component" value="Unassembled WGS sequence"/>
</dbReference>
<feature type="transmembrane region" description="Helical" evidence="2">
    <location>
        <begin position="170"/>
        <end position="190"/>
    </location>
</feature>
<evidence type="ECO:0000256" key="1">
    <source>
        <dbReference type="ARBA" id="ARBA00022801"/>
    </source>
</evidence>
<dbReference type="PANTHER" id="PTHR43156">
    <property type="entry name" value="STAGE II SPORULATION PROTEIN E-RELATED"/>
    <property type="match status" value="1"/>
</dbReference>
<comment type="caution">
    <text evidence="4">The sequence shown here is derived from an EMBL/GenBank/DDBJ whole genome shotgun (WGS) entry which is preliminary data.</text>
</comment>
<feature type="transmembrane region" description="Helical" evidence="2">
    <location>
        <begin position="196"/>
        <end position="217"/>
    </location>
</feature>
<accession>A0A828Z573</accession>
<evidence type="ECO:0000313" key="4">
    <source>
        <dbReference type="EMBL" id="EKR65062.1"/>
    </source>
</evidence>
<evidence type="ECO:0000256" key="2">
    <source>
        <dbReference type="SAM" id="Phobius"/>
    </source>
</evidence>
<dbReference type="GO" id="GO:0016791">
    <property type="term" value="F:phosphatase activity"/>
    <property type="evidence" value="ECO:0007669"/>
    <property type="project" value="TreeGrafter"/>
</dbReference>
<dbReference type="InterPro" id="IPR001932">
    <property type="entry name" value="PPM-type_phosphatase-like_dom"/>
</dbReference>
<gene>
    <name evidence="4" type="ORF">LEP1GSC036_0317</name>
</gene>
<dbReference type="InterPro" id="IPR052016">
    <property type="entry name" value="Bact_Sigma-Reg"/>
</dbReference>
<feature type="domain" description="PPM-type phosphatase" evidence="3">
    <location>
        <begin position="365"/>
        <end position="578"/>
    </location>
</feature>
<keyword evidence="2" id="KW-0472">Membrane</keyword>
<proteinExistence type="predicted"/>
<dbReference type="InterPro" id="IPR031621">
    <property type="entry name" value="HisKA_7TM"/>
</dbReference>
<dbReference type="AlphaFoldDB" id="A0A828Z573"/>
<evidence type="ECO:0000313" key="5">
    <source>
        <dbReference type="Proteomes" id="UP000001338"/>
    </source>
</evidence>
<dbReference type="SUPFAM" id="SSF81606">
    <property type="entry name" value="PP2C-like"/>
    <property type="match status" value="1"/>
</dbReference>
<feature type="transmembrane region" description="Helical" evidence="2">
    <location>
        <begin position="6"/>
        <end position="23"/>
    </location>
</feature>
<feature type="transmembrane region" description="Helical" evidence="2">
    <location>
        <begin position="94"/>
        <end position="116"/>
    </location>
</feature>
<dbReference type="SUPFAM" id="SSF55785">
    <property type="entry name" value="PYP-like sensor domain (PAS domain)"/>
    <property type="match status" value="1"/>
</dbReference>
<dbReference type="Gene3D" id="3.60.40.10">
    <property type="entry name" value="PPM-type phosphatase domain"/>
    <property type="match status" value="1"/>
</dbReference>
<reference evidence="4 5" key="1">
    <citation type="submission" date="2012-10" db="EMBL/GenBank/DDBJ databases">
        <authorList>
            <person name="Harkins D.M."/>
            <person name="Durkin A.S."/>
            <person name="Brinkac L.M."/>
            <person name="Haft D.H."/>
            <person name="Selengut J.D."/>
            <person name="Sanka R."/>
            <person name="DePew J."/>
            <person name="Purushe J."/>
            <person name="Whelen A.C."/>
            <person name="Vinetz J.M."/>
            <person name="Sutton G.G."/>
            <person name="Nierman W.C."/>
            <person name="Fouts D.E."/>
        </authorList>
    </citation>
    <scope>NUCLEOTIDE SEQUENCE [LARGE SCALE GENOMIC DNA]</scope>
    <source>
        <strain evidence="4 5">2006001853</strain>
    </source>
</reference>
<dbReference type="Pfam" id="PF07228">
    <property type="entry name" value="SpoIIE"/>
    <property type="match status" value="1"/>
</dbReference>
<dbReference type="GeneID" id="61111363"/>
<feature type="transmembrane region" description="Helical" evidence="2">
    <location>
        <begin position="63"/>
        <end position="87"/>
    </location>
</feature>
<dbReference type="SMART" id="SM00331">
    <property type="entry name" value="PP2C_SIG"/>
    <property type="match status" value="1"/>
</dbReference>
<dbReference type="InterPro" id="IPR035965">
    <property type="entry name" value="PAS-like_dom_sf"/>
</dbReference>
<dbReference type="InterPro" id="IPR036457">
    <property type="entry name" value="PPM-type-like_dom_sf"/>
</dbReference>
<dbReference type="PANTHER" id="PTHR43156:SF2">
    <property type="entry name" value="STAGE II SPORULATION PROTEIN E"/>
    <property type="match status" value="1"/>
</dbReference>